<dbReference type="RefSeq" id="XP_024742015.1">
    <property type="nucleotide sequence ID" value="XM_024879449.1"/>
</dbReference>
<evidence type="ECO:0000313" key="2">
    <source>
        <dbReference type="Proteomes" id="UP000235371"/>
    </source>
</evidence>
<dbReference type="GeneID" id="36587526"/>
<keyword evidence="2" id="KW-1185">Reference proteome</keyword>
<dbReference type="Proteomes" id="UP000235371">
    <property type="component" value="Unassembled WGS sequence"/>
</dbReference>
<reference evidence="1 2" key="1">
    <citation type="submission" date="2016-04" db="EMBL/GenBank/DDBJ databases">
        <title>A degradative enzymes factory behind the ericoid mycorrhizal symbiosis.</title>
        <authorList>
            <consortium name="DOE Joint Genome Institute"/>
            <person name="Martino E."/>
            <person name="Morin E."/>
            <person name="Grelet G."/>
            <person name="Kuo A."/>
            <person name="Kohler A."/>
            <person name="Daghino S."/>
            <person name="Barry K."/>
            <person name="Choi C."/>
            <person name="Cichocki N."/>
            <person name="Clum A."/>
            <person name="Copeland A."/>
            <person name="Hainaut M."/>
            <person name="Haridas S."/>
            <person name="Labutti K."/>
            <person name="Lindquist E."/>
            <person name="Lipzen A."/>
            <person name="Khouja H.-R."/>
            <person name="Murat C."/>
            <person name="Ohm R."/>
            <person name="Olson A."/>
            <person name="Spatafora J."/>
            <person name="Veneault-Fourrey C."/>
            <person name="Henrissat B."/>
            <person name="Grigoriev I."/>
            <person name="Martin F."/>
            <person name="Perotto S."/>
        </authorList>
    </citation>
    <scope>NUCLEOTIDE SEQUENCE [LARGE SCALE GENOMIC DNA]</scope>
    <source>
        <strain evidence="1 2">E</strain>
    </source>
</reference>
<sequence>MELSQHDGFVLSLSLSWHLMQTIRTPSSLPNCYAETTLQVHGLSSSPTKVTVSGRVVGIEHTNSPHPSYKLIQQAMTNDDISVLQILDEYDLLVSSQPPSQGGSVSAGPRDVSAAILLQPFGVHLGSSANVTGKAAYSLPIRLFIRQHLEVL</sequence>
<organism evidence="1 2">
    <name type="scientific">Hyaloscypha bicolor E</name>
    <dbReference type="NCBI Taxonomy" id="1095630"/>
    <lineage>
        <taxon>Eukaryota</taxon>
        <taxon>Fungi</taxon>
        <taxon>Dikarya</taxon>
        <taxon>Ascomycota</taxon>
        <taxon>Pezizomycotina</taxon>
        <taxon>Leotiomycetes</taxon>
        <taxon>Helotiales</taxon>
        <taxon>Hyaloscyphaceae</taxon>
        <taxon>Hyaloscypha</taxon>
        <taxon>Hyaloscypha bicolor</taxon>
    </lineage>
</organism>
<proteinExistence type="predicted"/>
<dbReference type="AlphaFoldDB" id="A0A2J6TQ05"/>
<name>A0A2J6TQ05_9HELO</name>
<protein>
    <submittedName>
        <fullName evidence="1">Uncharacterized protein</fullName>
    </submittedName>
</protein>
<gene>
    <name evidence="1" type="ORF">K444DRAFT_608785</name>
</gene>
<accession>A0A2J6TQ05</accession>
<evidence type="ECO:0000313" key="1">
    <source>
        <dbReference type="EMBL" id="PMD65111.1"/>
    </source>
</evidence>
<dbReference type="InParanoid" id="A0A2J6TQ05"/>
<dbReference type="EMBL" id="KZ613747">
    <property type="protein sequence ID" value="PMD65111.1"/>
    <property type="molecule type" value="Genomic_DNA"/>
</dbReference>